<reference evidence="2" key="1">
    <citation type="journal article" date="2019" name="Curr. Biol.">
        <title>Genome Sequence of Striga asiatica Provides Insight into the Evolution of Plant Parasitism.</title>
        <authorList>
            <person name="Yoshida S."/>
            <person name="Kim S."/>
            <person name="Wafula E.K."/>
            <person name="Tanskanen J."/>
            <person name="Kim Y.M."/>
            <person name="Honaas L."/>
            <person name="Yang Z."/>
            <person name="Spallek T."/>
            <person name="Conn C.E."/>
            <person name="Ichihashi Y."/>
            <person name="Cheong K."/>
            <person name="Cui S."/>
            <person name="Der J.P."/>
            <person name="Gundlach H."/>
            <person name="Jiao Y."/>
            <person name="Hori C."/>
            <person name="Ishida J.K."/>
            <person name="Kasahara H."/>
            <person name="Kiba T."/>
            <person name="Kim M.S."/>
            <person name="Koo N."/>
            <person name="Laohavisit A."/>
            <person name="Lee Y.H."/>
            <person name="Lumba S."/>
            <person name="McCourt P."/>
            <person name="Mortimer J.C."/>
            <person name="Mutuku J.M."/>
            <person name="Nomura T."/>
            <person name="Sasaki-Sekimoto Y."/>
            <person name="Seto Y."/>
            <person name="Wang Y."/>
            <person name="Wakatake T."/>
            <person name="Sakakibara H."/>
            <person name="Demura T."/>
            <person name="Yamaguchi S."/>
            <person name="Yoneyama K."/>
            <person name="Manabe R.I."/>
            <person name="Nelson D.C."/>
            <person name="Schulman A.H."/>
            <person name="Timko M.P."/>
            <person name="dePamphilis C.W."/>
            <person name="Choi D."/>
            <person name="Shirasu K."/>
        </authorList>
    </citation>
    <scope>NUCLEOTIDE SEQUENCE [LARGE SCALE GENOMIC DNA]</scope>
    <source>
        <strain evidence="2">cv. UVA1</strain>
    </source>
</reference>
<dbReference type="OrthoDB" id="647907at2759"/>
<accession>A0A5A7R224</accession>
<dbReference type="Pfam" id="PF06880">
    <property type="entry name" value="DUF1262"/>
    <property type="match status" value="1"/>
</dbReference>
<keyword evidence="2" id="KW-1185">Reference proteome</keyword>
<sequence>MCFVEAKLELPLPQDKPAIVEYKGSVWDERWHCKSAFFIPVLDQPLSSNRYYAIKATDENKGLAFTCSSREKDAAKWCCFRLVKDAKPRQLDPRDEGILGNYGVFRFYYGMTLERRWEKVFTCRNNGNDARVAVSGSFKNEVACVGESRAEWDYKKADCEGMIWYDSCGGSVGSRREIVERMRWEEELGVGGREEAGEGREGGRV</sequence>
<dbReference type="EMBL" id="BKCP01009292">
    <property type="protein sequence ID" value="GER50454.1"/>
    <property type="molecule type" value="Genomic_DNA"/>
</dbReference>
<gene>
    <name evidence="1" type="ORF">STAS_27769</name>
</gene>
<dbReference type="PANTHER" id="PTHR31050:SF3">
    <property type="entry name" value="OS08G0412800 PROTEIN"/>
    <property type="match status" value="1"/>
</dbReference>
<comment type="caution">
    <text evidence="1">The sequence shown here is derived from an EMBL/GenBank/DDBJ whole genome shotgun (WGS) entry which is preliminary data.</text>
</comment>
<evidence type="ECO:0000313" key="1">
    <source>
        <dbReference type="EMBL" id="GER50454.1"/>
    </source>
</evidence>
<dbReference type="AlphaFoldDB" id="A0A5A7R224"/>
<dbReference type="InterPro" id="IPR010683">
    <property type="entry name" value="DUF1262"/>
</dbReference>
<name>A0A5A7R224_STRAF</name>
<evidence type="ECO:0000313" key="2">
    <source>
        <dbReference type="Proteomes" id="UP000325081"/>
    </source>
</evidence>
<dbReference type="PANTHER" id="PTHR31050">
    <property type="entry name" value="OS08G0413200 PROTEIN"/>
    <property type="match status" value="1"/>
</dbReference>
<protein>
    <submittedName>
        <fullName evidence="1">Uncharacterized protein</fullName>
    </submittedName>
</protein>
<organism evidence="1 2">
    <name type="scientific">Striga asiatica</name>
    <name type="common">Asiatic witchweed</name>
    <name type="synonym">Buchnera asiatica</name>
    <dbReference type="NCBI Taxonomy" id="4170"/>
    <lineage>
        <taxon>Eukaryota</taxon>
        <taxon>Viridiplantae</taxon>
        <taxon>Streptophyta</taxon>
        <taxon>Embryophyta</taxon>
        <taxon>Tracheophyta</taxon>
        <taxon>Spermatophyta</taxon>
        <taxon>Magnoliopsida</taxon>
        <taxon>eudicotyledons</taxon>
        <taxon>Gunneridae</taxon>
        <taxon>Pentapetalae</taxon>
        <taxon>asterids</taxon>
        <taxon>lamiids</taxon>
        <taxon>Lamiales</taxon>
        <taxon>Orobanchaceae</taxon>
        <taxon>Buchnereae</taxon>
        <taxon>Striga</taxon>
    </lineage>
</organism>
<dbReference type="Proteomes" id="UP000325081">
    <property type="component" value="Unassembled WGS sequence"/>
</dbReference>
<proteinExistence type="predicted"/>